<dbReference type="EMBL" id="JAGFBR010000004">
    <property type="protein sequence ID" value="KAH0467772.1"/>
    <property type="molecule type" value="Genomic_DNA"/>
</dbReference>
<evidence type="ECO:0008006" key="4">
    <source>
        <dbReference type="Google" id="ProtNLM"/>
    </source>
</evidence>
<evidence type="ECO:0000313" key="2">
    <source>
        <dbReference type="EMBL" id="KAH0467772.1"/>
    </source>
</evidence>
<sequence length="114" mass="12339">MLAHDFPCWISVSLLAGSWFPCLLALGFPSDPRFSCCWLLDVLITIDADLASSPEVGSSINIMEGLETNSTAIVSRLRCSVDKPFTPGRPTTVSLIDVNSTSSIISSMNICNYH</sequence>
<feature type="chain" id="PRO_5044000819" description="Secreted protein" evidence="1">
    <location>
        <begin position="26"/>
        <end position="114"/>
    </location>
</feature>
<reference evidence="2 3" key="1">
    <citation type="journal article" date="2021" name="Hortic Res">
        <title>Chromosome-scale assembly of the Dendrobium chrysotoxum genome enhances the understanding of orchid evolution.</title>
        <authorList>
            <person name="Zhang Y."/>
            <person name="Zhang G.Q."/>
            <person name="Zhang D."/>
            <person name="Liu X.D."/>
            <person name="Xu X.Y."/>
            <person name="Sun W.H."/>
            <person name="Yu X."/>
            <person name="Zhu X."/>
            <person name="Wang Z.W."/>
            <person name="Zhao X."/>
            <person name="Zhong W.Y."/>
            <person name="Chen H."/>
            <person name="Yin W.L."/>
            <person name="Huang T."/>
            <person name="Niu S.C."/>
            <person name="Liu Z.J."/>
        </authorList>
    </citation>
    <scope>NUCLEOTIDE SEQUENCE [LARGE SCALE GENOMIC DNA]</scope>
    <source>
        <strain evidence="2">Lindl</strain>
    </source>
</reference>
<accession>A0AAV7HFV8</accession>
<name>A0AAV7HFV8_DENCH</name>
<organism evidence="2 3">
    <name type="scientific">Dendrobium chrysotoxum</name>
    <name type="common">Orchid</name>
    <dbReference type="NCBI Taxonomy" id="161865"/>
    <lineage>
        <taxon>Eukaryota</taxon>
        <taxon>Viridiplantae</taxon>
        <taxon>Streptophyta</taxon>
        <taxon>Embryophyta</taxon>
        <taxon>Tracheophyta</taxon>
        <taxon>Spermatophyta</taxon>
        <taxon>Magnoliopsida</taxon>
        <taxon>Liliopsida</taxon>
        <taxon>Asparagales</taxon>
        <taxon>Orchidaceae</taxon>
        <taxon>Epidendroideae</taxon>
        <taxon>Malaxideae</taxon>
        <taxon>Dendrobiinae</taxon>
        <taxon>Dendrobium</taxon>
    </lineage>
</organism>
<evidence type="ECO:0000313" key="3">
    <source>
        <dbReference type="Proteomes" id="UP000775213"/>
    </source>
</evidence>
<keyword evidence="3" id="KW-1185">Reference proteome</keyword>
<comment type="caution">
    <text evidence="2">The sequence shown here is derived from an EMBL/GenBank/DDBJ whole genome shotgun (WGS) entry which is preliminary data.</text>
</comment>
<dbReference type="AlphaFoldDB" id="A0AAV7HFV8"/>
<keyword evidence="1" id="KW-0732">Signal</keyword>
<dbReference type="Proteomes" id="UP000775213">
    <property type="component" value="Unassembled WGS sequence"/>
</dbReference>
<evidence type="ECO:0000256" key="1">
    <source>
        <dbReference type="SAM" id="SignalP"/>
    </source>
</evidence>
<proteinExistence type="predicted"/>
<protein>
    <recommendedName>
        <fullName evidence="4">Secreted protein</fullName>
    </recommendedName>
</protein>
<gene>
    <name evidence="2" type="ORF">IEQ34_002805</name>
</gene>
<feature type="signal peptide" evidence="1">
    <location>
        <begin position="1"/>
        <end position="25"/>
    </location>
</feature>